<proteinExistence type="predicted"/>
<organism evidence="2 3">
    <name type="scientific">Polymorphospora lycopeni</name>
    <dbReference type="NCBI Taxonomy" id="3140240"/>
    <lineage>
        <taxon>Bacteria</taxon>
        <taxon>Bacillati</taxon>
        <taxon>Actinomycetota</taxon>
        <taxon>Actinomycetes</taxon>
        <taxon>Micromonosporales</taxon>
        <taxon>Micromonosporaceae</taxon>
        <taxon>Polymorphospora</taxon>
    </lineage>
</organism>
<accession>A0ABV5D028</accession>
<gene>
    <name evidence="2" type="ORF">AAFH96_25130</name>
</gene>
<sequence length="44" mass="4828">MEFFVLLAFVGLLALASVIGVTSDTRDSADWKPTDEGRRWQASA</sequence>
<feature type="region of interest" description="Disordered" evidence="1">
    <location>
        <begin position="25"/>
        <end position="44"/>
    </location>
</feature>
<protein>
    <submittedName>
        <fullName evidence="2">Uncharacterized protein</fullName>
    </submittedName>
</protein>
<dbReference type="RefSeq" id="WP_357535298.1">
    <property type="nucleotide sequence ID" value="NZ_JBCGDC010000089.1"/>
</dbReference>
<evidence type="ECO:0000256" key="1">
    <source>
        <dbReference type="SAM" id="MobiDB-lite"/>
    </source>
</evidence>
<evidence type="ECO:0000313" key="2">
    <source>
        <dbReference type="EMBL" id="MFB6396363.1"/>
    </source>
</evidence>
<keyword evidence="3" id="KW-1185">Reference proteome</keyword>
<comment type="caution">
    <text evidence="2">The sequence shown here is derived from an EMBL/GenBank/DDBJ whole genome shotgun (WGS) entry which is preliminary data.</text>
</comment>
<reference evidence="2 3" key="1">
    <citation type="submission" date="2024-04" db="EMBL/GenBank/DDBJ databases">
        <title>Polymorphospora sp. isolated from Baiyangdian Lake in Xiong'an New Area.</title>
        <authorList>
            <person name="Zhang X."/>
            <person name="Liu J."/>
        </authorList>
    </citation>
    <scope>NUCLEOTIDE SEQUENCE [LARGE SCALE GENOMIC DNA]</scope>
    <source>
        <strain evidence="2 3">2-325</strain>
    </source>
</reference>
<evidence type="ECO:0000313" key="3">
    <source>
        <dbReference type="Proteomes" id="UP001582793"/>
    </source>
</evidence>
<dbReference type="EMBL" id="JBCGDC010000089">
    <property type="protein sequence ID" value="MFB6396363.1"/>
    <property type="molecule type" value="Genomic_DNA"/>
</dbReference>
<dbReference type="Proteomes" id="UP001582793">
    <property type="component" value="Unassembled WGS sequence"/>
</dbReference>
<name>A0ABV5D028_9ACTN</name>